<keyword evidence="7" id="KW-0997">Cell inner membrane</keyword>
<reference evidence="13" key="1">
    <citation type="journal article" date="2014" name="Int. J. Syst. Evol. Microbiol.">
        <title>Complete genome sequence of Corynebacterium casei LMG S-19264T (=DSM 44701T), isolated from a smear-ripened cheese.</title>
        <authorList>
            <consortium name="US DOE Joint Genome Institute (JGI-PGF)"/>
            <person name="Walter F."/>
            <person name="Albersmeier A."/>
            <person name="Kalinowski J."/>
            <person name="Ruckert C."/>
        </authorList>
    </citation>
    <scope>NUCLEOTIDE SEQUENCE</scope>
    <source>
        <strain evidence="13">KCTC 23077</strain>
    </source>
</reference>
<evidence type="ECO:0000256" key="11">
    <source>
        <dbReference type="ARBA" id="ARBA00026081"/>
    </source>
</evidence>
<feature type="transmembrane region" description="Helical" evidence="12">
    <location>
        <begin position="12"/>
        <end position="37"/>
    </location>
</feature>
<protein>
    <recommendedName>
        <fullName evidence="4">Lipopolysaccharide export system permease protein LptF</fullName>
    </recommendedName>
</protein>
<gene>
    <name evidence="13" type="ORF">GCM10007067_24280</name>
</gene>
<organism evidence="13 14">
    <name type="scientific">Cognatilysobacter bugurensis</name>
    <dbReference type="NCBI Taxonomy" id="543356"/>
    <lineage>
        <taxon>Bacteria</taxon>
        <taxon>Pseudomonadati</taxon>
        <taxon>Pseudomonadota</taxon>
        <taxon>Gammaproteobacteria</taxon>
        <taxon>Lysobacterales</taxon>
        <taxon>Lysobacteraceae</taxon>
        <taxon>Cognatilysobacter</taxon>
    </lineage>
</organism>
<comment type="subcellular location">
    <subcellularLocation>
        <location evidence="2">Cell inner membrane</location>
        <topology evidence="2">Multi-pass membrane protein</topology>
    </subcellularLocation>
</comment>
<dbReference type="PANTHER" id="PTHR33529:SF7">
    <property type="entry name" value="LIPOPOLYSACCHARIDE EXPORT SYSTEM PERMEASE PROTEIN LPTF"/>
    <property type="match status" value="1"/>
</dbReference>
<dbReference type="EMBL" id="BMYD01000004">
    <property type="protein sequence ID" value="GHA85439.1"/>
    <property type="molecule type" value="Genomic_DNA"/>
</dbReference>
<dbReference type="InterPro" id="IPR030922">
    <property type="entry name" value="LptF"/>
</dbReference>
<keyword evidence="5" id="KW-0813">Transport</keyword>
<keyword evidence="10 12" id="KW-0472">Membrane</keyword>
<evidence type="ECO:0000313" key="13">
    <source>
        <dbReference type="EMBL" id="GHA85439.1"/>
    </source>
</evidence>
<evidence type="ECO:0000256" key="6">
    <source>
        <dbReference type="ARBA" id="ARBA00022475"/>
    </source>
</evidence>
<keyword evidence="8 12" id="KW-0812">Transmembrane</keyword>
<keyword evidence="9 12" id="KW-1133">Transmembrane helix</keyword>
<comment type="function">
    <text evidence="1">Part of the ABC transporter complex LptBFG involved in the translocation of lipopolysaccharide (LPS) from the inner membrane to the outer membrane.</text>
</comment>
<evidence type="ECO:0000256" key="12">
    <source>
        <dbReference type="SAM" id="Phobius"/>
    </source>
</evidence>
<dbReference type="GO" id="GO:0043190">
    <property type="term" value="C:ATP-binding cassette (ABC) transporter complex"/>
    <property type="evidence" value="ECO:0007669"/>
    <property type="project" value="InterPro"/>
</dbReference>
<reference evidence="13" key="2">
    <citation type="submission" date="2020-09" db="EMBL/GenBank/DDBJ databases">
        <authorList>
            <person name="Sun Q."/>
            <person name="Kim S."/>
        </authorList>
    </citation>
    <scope>NUCLEOTIDE SEQUENCE</scope>
    <source>
        <strain evidence="13">KCTC 23077</strain>
    </source>
</reference>
<evidence type="ECO:0000313" key="14">
    <source>
        <dbReference type="Proteomes" id="UP000646426"/>
    </source>
</evidence>
<dbReference type="GO" id="GO:0055085">
    <property type="term" value="P:transmembrane transport"/>
    <property type="evidence" value="ECO:0007669"/>
    <property type="project" value="InterPro"/>
</dbReference>
<evidence type="ECO:0000256" key="1">
    <source>
        <dbReference type="ARBA" id="ARBA00002265"/>
    </source>
</evidence>
<accession>A0A918T1K3</accession>
<keyword evidence="6" id="KW-1003">Cell membrane</keyword>
<evidence type="ECO:0000256" key="8">
    <source>
        <dbReference type="ARBA" id="ARBA00022692"/>
    </source>
</evidence>
<proteinExistence type="inferred from homology"/>
<dbReference type="GO" id="GO:0015920">
    <property type="term" value="P:lipopolysaccharide transport"/>
    <property type="evidence" value="ECO:0007669"/>
    <property type="project" value="TreeGrafter"/>
</dbReference>
<dbReference type="Proteomes" id="UP000646426">
    <property type="component" value="Unassembled WGS sequence"/>
</dbReference>
<dbReference type="PANTHER" id="PTHR33529">
    <property type="entry name" value="SLR0882 PROTEIN-RELATED"/>
    <property type="match status" value="1"/>
</dbReference>
<feature type="transmembrane region" description="Helical" evidence="12">
    <location>
        <begin position="57"/>
        <end position="78"/>
    </location>
</feature>
<evidence type="ECO:0000256" key="2">
    <source>
        <dbReference type="ARBA" id="ARBA00004429"/>
    </source>
</evidence>
<dbReference type="Pfam" id="PF03739">
    <property type="entry name" value="LptF_LptG"/>
    <property type="match status" value="1"/>
</dbReference>
<sequence>MPKLDRYLFGEFAQSTFAALVVLLVVSLGGVFTTVLTNVTRGRVPAEMMVPQLGLVLLNYLPVILPLALLLGIMLAMGRLYRDSEMPVIASIGVGPGRLLRPLLAVVVPVVLVVAAASLWLGPWAEALSKRMISEASRNMLAAGLEPGRFTSLSNGGVAFVGGMSDDGSRFSRVFVYRQGEDRLDVVTANEGELQVDDAGRRYLQLNNGFEVEGPRGGGLDFRLMQYARNEIELPAGESRFDPTDPELMTTLALAGDPRPEAQAQLHRRIAPPLLALAFALMAVPLARSTPRQARYAGAVMAFLGYVVVVNLMQLGTSWIERGKLAPAVGLWWMLVPLLAFAAWLYAGDGRIRRRIGARA</sequence>
<evidence type="ECO:0000256" key="3">
    <source>
        <dbReference type="ARBA" id="ARBA00007725"/>
    </source>
</evidence>
<dbReference type="NCBIfam" id="TIGR04407">
    <property type="entry name" value="LptF_YjgP"/>
    <property type="match status" value="1"/>
</dbReference>
<evidence type="ECO:0000256" key="9">
    <source>
        <dbReference type="ARBA" id="ARBA00022989"/>
    </source>
</evidence>
<evidence type="ECO:0000256" key="7">
    <source>
        <dbReference type="ARBA" id="ARBA00022519"/>
    </source>
</evidence>
<feature type="transmembrane region" description="Helical" evidence="12">
    <location>
        <begin position="294"/>
        <end position="313"/>
    </location>
</feature>
<keyword evidence="14" id="KW-1185">Reference proteome</keyword>
<comment type="caution">
    <text evidence="13">The sequence shown here is derived from an EMBL/GenBank/DDBJ whole genome shotgun (WGS) entry which is preliminary data.</text>
</comment>
<comment type="similarity">
    <text evidence="3">Belongs to the LptF/LptG family.</text>
</comment>
<evidence type="ECO:0000256" key="10">
    <source>
        <dbReference type="ARBA" id="ARBA00023136"/>
    </source>
</evidence>
<dbReference type="InterPro" id="IPR005495">
    <property type="entry name" value="LptG/LptF_permease"/>
</dbReference>
<name>A0A918T1K3_9GAMM</name>
<evidence type="ECO:0000256" key="5">
    <source>
        <dbReference type="ARBA" id="ARBA00022448"/>
    </source>
</evidence>
<comment type="subunit">
    <text evidence="11">Component of the lipopolysaccharide transport and assembly complex. The LptBFG transporter is composed of two ATP-binding proteins (LptB) and two transmembrane proteins (LptF and LptG).</text>
</comment>
<dbReference type="AlphaFoldDB" id="A0A918T1K3"/>
<feature type="transmembrane region" description="Helical" evidence="12">
    <location>
        <begin position="99"/>
        <end position="121"/>
    </location>
</feature>
<dbReference type="RefSeq" id="WP_189456908.1">
    <property type="nucleotide sequence ID" value="NZ_BMYD01000004.1"/>
</dbReference>
<evidence type="ECO:0000256" key="4">
    <source>
        <dbReference type="ARBA" id="ARBA00014213"/>
    </source>
</evidence>
<feature type="transmembrane region" description="Helical" evidence="12">
    <location>
        <begin position="325"/>
        <end position="347"/>
    </location>
</feature>